<keyword evidence="4" id="KW-1133">Transmembrane helix</keyword>
<feature type="DNA-binding region" description="OmpR/PhoB-type" evidence="2">
    <location>
        <begin position="206"/>
        <end position="303"/>
    </location>
</feature>
<evidence type="ECO:0000259" key="6">
    <source>
        <dbReference type="PROSITE" id="PS51755"/>
    </source>
</evidence>
<dbReference type="Proteomes" id="UP000283523">
    <property type="component" value="Unassembled WGS sequence"/>
</dbReference>
<dbReference type="GO" id="GO:0000160">
    <property type="term" value="P:phosphorelay signal transduction system"/>
    <property type="evidence" value="ECO:0007669"/>
    <property type="project" value="InterPro"/>
</dbReference>
<dbReference type="GO" id="GO:0006355">
    <property type="term" value="P:regulation of DNA-templated transcription"/>
    <property type="evidence" value="ECO:0007669"/>
    <property type="project" value="InterPro"/>
</dbReference>
<evidence type="ECO:0000256" key="3">
    <source>
        <dbReference type="SAM" id="MobiDB-lite"/>
    </source>
</evidence>
<comment type="caution">
    <text evidence="7">The sequence shown here is derived from an EMBL/GenBank/DDBJ whole genome shotgun (WGS) entry which is preliminary data.</text>
</comment>
<dbReference type="InterPro" id="IPR001867">
    <property type="entry name" value="OmpR/PhoB-type_DNA-bd"/>
</dbReference>
<keyword evidence="8" id="KW-1185">Reference proteome</keyword>
<keyword evidence="4" id="KW-0472">Membrane</keyword>
<protein>
    <submittedName>
        <fullName evidence="7">DNA-binding response regulator</fullName>
    </submittedName>
</protein>
<evidence type="ECO:0000256" key="5">
    <source>
        <dbReference type="SAM" id="SignalP"/>
    </source>
</evidence>
<feature type="signal peptide" evidence="5">
    <location>
        <begin position="1"/>
        <end position="26"/>
    </location>
</feature>
<proteinExistence type="predicted"/>
<dbReference type="SMART" id="SM00862">
    <property type="entry name" value="Trans_reg_C"/>
    <property type="match status" value="1"/>
</dbReference>
<dbReference type="GO" id="GO:0003677">
    <property type="term" value="F:DNA binding"/>
    <property type="evidence" value="ECO:0007669"/>
    <property type="project" value="UniProtKB-UniRule"/>
</dbReference>
<evidence type="ECO:0000256" key="2">
    <source>
        <dbReference type="PROSITE-ProRule" id="PRU01091"/>
    </source>
</evidence>
<accession>A0A418LVR8</accession>
<keyword evidence="5" id="KW-0732">Signal</keyword>
<gene>
    <name evidence="7" type="ORF">DYU11_32170</name>
</gene>
<evidence type="ECO:0000313" key="8">
    <source>
        <dbReference type="Proteomes" id="UP000283523"/>
    </source>
</evidence>
<evidence type="ECO:0000313" key="7">
    <source>
        <dbReference type="EMBL" id="RIV17346.1"/>
    </source>
</evidence>
<feature type="domain" description="OmpR/PhoB-type" evidence="6">
    <location>
        <begin position="206"/>
        <end position="303"/>
    </location>
</feature>
<sequence>MGKAAAIIGLLLAGLLFTQFTGLAPAVDQTDNRSFARKVNLALRRTAHHLLVEQGDSTSRIPPVEQMSATTFTIRLERPFEYGHLPAILQQSLALHQIGTNYDVAVLDCTNGELQLGYNFLDYTDHHEVPCGGRDQKRGCYTLQVTFAAAETASRPISLWWAGMLGFVLAGLGGFVWYRVTKPEKLDPASPALHPSPPGPQPQAPRDQIRFGQTVFNPADLSLDVAGSHHTLTYREAKLLRLFADHQNQVLERDFILKSVWEDEGIIVGRSADVFVSRLRKLLQHDPTVRITSVHGVGYRFVVEQAPAD</sequence>
<dbReference type="InterPro" id="IPR036388">
    <property type="entry name" value="WH-like_DNA-bd_sf"/>
</dbReference>
<evidence type="ECO:0000256" key="4">
    <source>
        <dbReference type="SAM" id="Phobius"/>
    </source>
</evidence>
<dbReference type="Gene3D" id="1.10.10.10">
    <property type="entry name" value="Winged helix-like DNA-binding domain superfamily/Winged helix DNA-binding domain"/>
    <property type="match status" value="1"/>
</dbReference>
<dbReference type="SUPFAM" id="SSF46894">
    <property type="entry name" value="C-terminal effector domain of the bipartite response regulators"/>
    <property type="match status" value="1"/>
</dbReference>
<feature type="transmembrane region" description="Helical" evidence="4">
    <location>
        <begin position="159"/>
        <end position="178"/>
    </location>
</feature>
<dbReference type="Pfam" id="PF00486">
    <property type="entry name" value="Trans_reg_C"/>
    <property type="match status" value="1"/>
</dbReference>
<name>A0A418LVR8_9BACT</name>
<dbReference type="OrthoDB" id="7556122at2"/>
<feature type="region of interest" description="Disordered" evidence="3">
    <location>
        <begin position="188"/>
        <end position="207"/>
    </location>
</feature>
<organism evidence="7 8">
    <name type="scientific">Fibrisoma montanum</name>
    <dbReference type="NCBI Taxonomy" id="2305895"/>
    <lineage>
        <taxon>Bacteria</taxon>
        <taxon>Pseudomonadati</taxon>
        <taxon>Bacteroidota</taxon>
        <taxon>Cytophagia</taxon>
        <taxon>Cytophagales</taxon>
        <taxon>Spirosomataceae</taxon>
        <taxon>Fibrisoma</taxon>
    </lineage>
</organism>
<evidence type="ECO:0000256" key="1">
    <source>
        <dbReference type="ARBA" id="ARBA00023125"/>
    </source>
</evidence>
<dbReference type="InterPro" id="IPR016032">
    <property type="entry name" value="Sig_transdc_resp-reg_C-effctor"/>
</dbReference>
<reference evidence="7 8" key="1">
    <citation type="submission" date="2018-08" db="EMBL/GenBank/DDBJ databases">
        <title>Fibrisoma montanum sp. nov., isolated from Danxia mountain soil.</title>
        <authorList>
            <person name="Huang Y."/>
        </authorList>
    </citation>
    <scope>NUCLEOTIDE SEQUENCE [LARGE SCALE GENOMIC DNA]</scope>
    <source>
        <strain evidence="7 8">HYT19</strain>
    </source>
</reference>
<dbReference type="RefSeq" id="WP_119671867.1">
    <property type="nucleotide sequence ID" value="NZ_QXED01000019.1"/>
</dbReference>
<dbReference type="PROSITE" id="PS51755">
    <property type="entry name" value="OMPR_PHOB"/>
    <property type="match status" value="1"/>
</dbReference>
<keyword evidence="1 2" id="KW-0238">DNA-binding</keyword>
<feature type="compositionally biased region" description="Pro residues" evidence="3">
    <location>
        <begin position="194"/>
        <end position="203"/>
    </location>
</feature>
<keyword evidence="4" id="KW-0812">Transmembrane</keyword>
<feature type="chain" id="PRO_5019145320" evidence="5">
    <location>
        <begin position="27"/>
        <end position="309"/>
    </location>
</feature>
<dbReference type="AlphaFoldDB" id="A0A418LVR8"/>
<dbReference type="EMBL" id="QXED01000019">
    <property type="protein sequence ID" value="RIV17346.1"/>
    <property type="molecule type" value="Genomic_DNA"/>
</dbReference>
<dbReference type="CDD" id="cd00383">
    <property type="entry name" value="trans_reg_C"/>
    <property type="match status" value="1"/>
</dbReference>